<accession>A0ABW7N8X0</accession>
<keyword evidence="6" id="KW-1185">Reference proteome</keyword>
<keyword evidence="1" id="KW-0805">Transcription regulation</keyword>
<dbReference type="SUPFAM" id="SSF46785">
    <property type="entry name" value="Winged helix' DNA-binding domain"/>
    <property type="match status" value="1"/>
</dbReference>
<dbReference type="RefSeq" id="WP_159582469.1">
    <property type="nucleotide sequence ID" value="NZ_JBIPKE010000016.1"/>
</dbReference>
<proteinExistence type="predicted"/>
<dbReference type="SMART" id="SM00347">
    <property type="entry name" value="HTH_MARR"/>
    <property type="match status" value="1"/>
</dbReference>
<organism evidence="5 6">
    <name type="scientific">Marinoscillum luteum</name>
    <dbReference type="NCBI Taxonomy" id="861051"/>
    <lineage>
        <taxon>Bacteria</taxon>
        <taxon>Pseudomonadati</taxon>
        <taxon>Bacteroidota</taxon>
        <taxon>Cytophagia</taxon>
        <taxon>Cytophagales</taxon>
        <taxon>Reichenbachiellaceae</taxon>
        <taxon>Marinoscillum</taxon>
    </lineage>
</organism>
<comment type="caution">
    <text evidence="5">The sequence shown here is derived from an EMBL/GenBank/DDBJ whole genome shotgun (WGS) entry which is preliminary data.</text>
</comment>
<evidence type="ECO:0000313" key="5">
    <source>
        <dbReference type="EMBL" id="MFH6983812.1"/>
    </source>
</evidence>
<dbReference type="InterPro" id="IPR036390">
    <property type="entry name" value="WH_DNA-bd_sf"/>
</dbReference>
<gene>
    <name evidence="5" type="ORF">ACHKAR_10190</name>
</gene>
<dbReference type="PANTHER" id="PTHR42756:SF1">
    <property type="entry name" value="TRANSCRIPTIONAL REPRESSOR OF EMRAB OPERON"/>
    <property type="match status" value="1"/>
</dbReference>
<dbReference type="Pfam" id="PF01047">
    <property type="entry name" value="MarR"/>
    <property type="match status" value="1"/>
</dbReference>
<dbReference type="PROSITE" id="PS50995">
    <property type="entry name" value="HTH_MARR_2"/>
    <property type="match status" value="1"/>
</dbReference>
<dbReference type="Proteomes" id="UP001610063">
    <property type="component" value="Unassembled WGS sequence"/>
</dbReference>
<dbReference type="Gene3D" id="1.10.10.10">
    <property type="entry name" value="Winged helix-like DNA-binding domain superfamily/Winged helix DNA-binding domain"/>
    <property type="match status" value="1"/>
</dbReference>
<keyword evidence="2" id="KW-0238">DNA-binding</keyword>
<sequence length="157" mass="18322">MKREDTVDYNIKVAWHAISRMYNQYGAPFDVTASTGFVLLNIDVELGTPATKIAPLMGLEARSLTRMLKTMEEKKWIYREQDPNDGRSVRIFLTDLGKEKREFSRKAVKEFNTKLRELVPEQDIRTFIEVTRSVTQLIDDKNLFDKLAEAFIYETNH</sequence>
<keyword evidence="3" id="KW-0804">Transcription</keyword>
<evidence type="ECO:0000259" key="4">
    <source>
        <dbReference type="PROSITE" id="PS50995"/>
    </source>
</evidence>
<dbReference type="EMBL" id="JBIPKE010000016">
    <property type="protein sequence ID" value="MFH6983812.1"/>
    <property type="molecule type" value="Genomic_DNA"/>
</dbReference>
<dbReference type="PANTHER" id="PTHR42756">
    <property type="entry name" value="TRANSCRIPTIONAL REGULATOR, MARR"/>
    <property type="match status" value="1"/>
</dbReference>
<evidence type="ECO:0000256" key="3">
    <source>
        <dbReference type="ARBA" id="ARBA00023163"/>
    </source>
</evidence>
<evidence type="ECO:0000256" key="2">
    <source>
        <dbReference type="ARBA" id="ARBA00023125"/>
    </source>
</evidence>
<reference evidence="5 6" key="1">
    <citation type="journal article" date="2013" name="Int. J. Syst. Evol. Microbiol.">
        <title>Marinoscillum luteum sp. nov., isolated from marine sediment.</title>
        <authorList>
            <person name="Cha I.T."/>
            <person name="Park S.J."/>
            <person name="Kim S.J."/>
            <person name="Kim J.G."/>
            <person name="Jung M.Y."/>
            <person name="Shin K.S."/>
            <person name="Kwon K.K."/>
            <person name="Yang S.H."/>
            <person name="Seo Y.S."/>
            <person name="Rhee S.K."/>
        </authorList>
    </citation>
    <scope>NUCLEOTIDE SEQUENCE [LARGE SCALE GENOMIC DNA]</scope>
    <source>
        <strain evidence="5 6">KCTC 23939</strain>
    </source>
</reference>
<dbReference type="InterPro" id="IPR036388">
    <property type="entry name" value="WH-like_DNA-bd_sf"/>
</dbReference>
<evidence type="ECO:0000256" key="1">
    <source>
        <dbReference type="ARBA" id="ARBA00023015"/>
    </source>
</evidence>
<dbReference type="InterPro" id="IPR000835">
    <property type="entry name" value="HTH_MarR-typ"/>
</dbReference>
<protein>
    <submittedName>
        <fullName evidence="5">MarR family winged helix-turn-helix transcriptional regulator</fullName>
    </submittedName>
</protein>
<name>A0ABW7N8X0_9BACT</name>
<evidence type="ECO:0000313" key="6">
    <source>
        <dbReference type="Proteomes" id="UP001610063"/>
    </source>
</evidence>
<feature type="domain" description="HTH marR-type" evidence="4">
    <location>
        <begin position="1"/>
        <end position="136"/>
    </location>
</feature>